<evidence type="ECO:0000313" key="3">
    <source>
        <dbReference type="EMBL" id="RNM17517.1"/>
    </source>
</evidence>
<dbReference type="PANTHER" id="PTHR43685:SF2">
    <property type="entry name" value="GLYCOSYLTRANSFERASE 2-LIKE DOMAIN-CONTAINING PROTEIN"/>
    <property type="match status" value="1"/>
</dbReference>
<dbReference type="Gene3D" id="3.90.550.10">
    <property type="entry name" value="Spore Coat Polysaccharide Biosynthesis Protein SpsA, Chain A"/>
    <property type="match status" value="1"/>
</dbReference>
<dbReference type="AlphaFoldDB" id="A0A3N0GYH4"/>
<sequence>MNQVRASVLIPTYDHASTLPLTVESVLRQSVADLEALIVGDGVTPEARAAIEPLVESDPRIRFLDFPKGPHHGEIHRHQAVLEARSDAIFYLCDDDLLLPEHVADLLALLEEANFVQSRNGFFTPDGRVGMYPTDLGDPGCVAWALGEPRRNMTSITGTAHSRRYYLEVGDHWETTPEGEWPDHYQWKKYFRRADFRGATSSRMTALQFPTSGDGRDAWTPEERQAELERWAALVAAPDGQERIDAMVDRSTQIELAHTYRDLGFALDKQAELRVEIADLEERLEAAETRLERVEAALQRRKRQVARLRGKVATMQRSHSWRVTAPLRAARARVARDRSQ</sequence>
<feature type="domain" description="Glycosyltransferase 2-like" evidence="2">
    <location>
        <begin position="7"/>
        <end position="121"/>
    </location>
</feature>
<proteinExistence type="predicted"/>
<keyword evidence="4" id="KW-1185">Reference proteome</keyword>
<dbReference type="OrthoDB" id="2676521at2"/>
<feature type="coiled-coil region" evidence="1">
    <location>
        <begin position="263"/>
        <end position="311"/>
    </location>
</feature>
<dbReference type="EMBL" id="RJSF01000003">
    <property type="protein sequence ID" value="RNM17517.1"/>
    <property type="molecule type" value="Genomic_DNA"/>
</dbReference>
<evidence type="ECO:0000259" key="2">
    <source>
        <dbReference type="Pfam" id="PF00535"/>
    </source>
</evidence>
<organism evidence="3 4">
    <name type="scientific">Nocardioides pocheonensis</name>
    <dbReference type="NCBI Taxonomy" id="661485"/>
    <lineage>
        <taxon>Bacteria</taxon>
        <taxon>Bacillati</taxon>
        <taxon>Actinomycetota</taxon>
        <taxon>Actinomycetes</taxon>
        <taxon>Propionibacteriales</taxon>
        <taxon>Nocardioidaceae</taxon>
        <taxon>Nocardioides</taxon>
    </lineage>
</organism>
<keyword evidence="1" id="KW-0175">Coiled coil</keyword>
<dbReference type="Proteomes" id="UP000279994">
    <property type="component" value="Unassembled WGS sequence"/>
</dbReference>
<dbReference type="InterPro" id="IPR050834">
    <property type="entry name" value="Glycosyltransf_2"/>
</dbReference>
<dbReference type="Pfam" id="PF00535">
    <property type="entry name" value="Glycos_transf_2"/>
    <property type="match status" value="1"/>
</dbReference>
<dbReference type="InterPro" id="IPR029044">
    <property type="entry name" value="Nucleotide-diphossugar_trans"/>
</dbReference>
<protein>
    <submittedName>
        <fullName evidence="3">Glycosyltransferase</fullName>
    </submittedName>
</protein>
<evidence type="ECO:0000313" key="4">
    <source>
        <dbReference type="Proteomes" id="UP000279994"/>
    </source>
</evidence>
<dbReference type="RefSeq" id="WP_123221135.1">
    <property type="nucleotide sequence ID" value="NZ_RJSF01000003.1"/>
</dbReference>
<comment type="caution">
    <text evidence="3">The sequence shown here is derived from an EMBL/GenBank/DDBJ whole genome shotgun (WGS) entry which is preliminary data.</text>
</comment>
<reference evidence="3 4" key="1">
    <citation type="submission" date="2018-11" db="EMBL/GenBank/DDBJ databases">
        <authorList>
            <person name="Li F."/>
        </authorList>
    </citation>
    <scope>NUCLEOTIDE SEQUENCE [LARGE SCALE GENOMIC DNA]</scope>
    <source>
        <strain evidence="3 4">Gsoil 818</strain>
    </source>
</reference>
<dbReference type="SUPFAM" id="SSF53448">
    <property type="entry name" value="Nucleotide-diphospho-sugar transferases"/>
    <property type="match status" value="1"/>
</dbReference>
<evidence type="ECO:0000256" key="1">
    <source>
        <dbReference type="SAM" id="Coils"/>
    </source>
</evidence>
<dbReference type="CDD" id="cd00761">
    <property type="entry name" value="Glyco_tranf_GTA_type"/>
    <property type="match status" value="1"/>
</dbReference>
<dbReference type="PANTHER" id="PTHR43685">
    <property type="entry name" value="GLYCOSYLTRANSFERASE"/>
    <property type="match status" value="1"/>
</dbReference>
<keyword evidence="3" id="KW-0808">Transferase</keyword>
<name>A0A3N0GYH4_9ACTN</name>
<dbReference type="GO" id="GO:0016740">
    <property type="term" value="F:transferase activity"/>
    <property type="evidence" value="ECO:0007669"/>
    <property type="project" value="UniProtKB-KW"/>
</dbReference>
<accession>A0A3N0GYH4</accession>
<gene>
    <name evidence="3" type="ORF">EFL26_01680</name>
</gene>
<dbReference type="InterPro" id="IPR001173">
    <property type="entry name" value="Glyco_trans_2-like"/>
</dbReference>